<dbReference type="AlphaFoldDB" id="A0A8H3UWV4"/>
<sequence>MNNQSQGIETEGSPLTAPPRADAATYREIPLTTPSINIPFPHQEQSPEPIASPLFVRERQLIIKKIHTEDHPALQTDNKPTLTPNPKNSNPALKSSIMVEKPTDKLRTTDKITTIFEIAGICLAAATTAVVAKQSWSNRKVAPNELYKK</sequence>
<dbReference type="EMBL" id="WNWS01000141">
    <property type="protein sequence ID" value="KAE9978134.1"/>
    <property type="molecule type" value="Genomic_DNA"/>
</dbReference>
<comment type="caution">
    <text evidence="2">The sequence shown here is derived from an EMBL/GenBank/DDBJ whole genome shotgun (WGS) entry which is preliminary data.</text>
</comment>
<feature type="region of interest" description="Disordered" evidence="1">
    <location>
        <begin position="1"/>
        <end position="27"/>
    </location>
</feature>
<feature type="compositionally biased region" description="Polar residues" evidence="1">
    <location>
        <begin position="75"/>
        <end position="93"/>
    </location>
</feature>
<evidence type="ECO:0000313" key="2">
    <source>
        <dbReference type="EMBL" id="KAE9978134.1"/>
    </source>
</evidence>
<accession>A0A8H3UWV4</accession>
<gene>
    <name evidence="2" type="ORF">EG328_001671</name>
</gene>
<protein>
    <submittedName>
        <fullName evidence="2">Uncharacterized protein</fullName>
    </submittedName>
</protein>
<evidence type="ECO:0000256" key="1">
    <source>
        <dbReference type="SAM" id="MobiDB-lite"/>
    </source>
</evidence>
<feature type="region of interest" description="Disordered" evidence="1">
    <location>
        <begin position="67"/>
        <end position="96"/>
    </location>
</feature>
<proteinExistence type="predicted"/>
<evidence type="ECO:0000313" key="3">
    <source>
        <dbReference type="Proteomes" id="UP000447873"/>
    </source>
</evidence>
<reference evidence="2 3" key="1">
    <citation type="submission" date="2018-12" db="EMBL/GenBank/DDBJ databases">
        <title>Venturia inaequalis Genome Resource.</title>
        <authorList>
            <person name="Lichtner F.J."/>
        </authorList>
    </citation>
    <scope>NUCLEOTIDE SEQUENCE [LARGE SCALE GENOMIC DNA]</scope>
    <source>
        <strain evidence="2 3">120213</strain>
    </source>
</reference>
<name>A0A8H3UWV4_VENIN</name>
<dbReference type="Proteomes" id="UP000447873">
    <property type="component" value="Unassembled WGS sequence"/>
</dbReference>
<organism evidence="2 3">
    <name type="scientific">Venturia inaequalis</name>
    <name type="common">Apple scab fungus</name>
    <dbReference type="NCBI Taxonomy" id="5025"/>
    <lineage>
        <taxon>Eukaryota</taxon>
        <taxon>Fungi</taxon>
        <taxon>Dikarya</taxon>
        <taxon>Ascomycota</taxon>
        <taxon>Pezizomycotina</taxon>
        <taxon>Dothideomycetes</taxon>
        <taxon>Pleosporomycetidae</taxon>
        <taxon>Venturiales</taxon>
        <taxon>Venturiaceae</taxon>
        <taxon>Venturia</taxon>
    </lineage>
</organism>